<organism evidence="5 6">
    <name type="scientific">Coprococcus intestinihominis</name>
    <dbReference type="NCBI Taxonomy" id="3133154"/>
    <lineage>
        <taxon>Bacteria</taxon>
        <taxon>Bacillati</taxon>
        <taxon>Bacillota</taxon>
        <taxon>Clostridia</taxon>
        <taxon>Lachnospirales</taxon>
        <taxon>Lachnospiraceae</taxon>
        <taxon>Coprococcus</taxon>
    </lineage>
</organism>
<dbReference type="PANTHER" id="PTHR35863">
    <property type="entry name" value="COBALT-PRECORRIN-5B C(1)-METHYLTRANSFERASE"/>
    <property type="match status" value="1"/>
</dbReference>
<protein>
    <submittedName>
        <fullName evidence="5">Cobalt-precorrin-5B (C(1))-methyltransferase</fullName>
        <ecNumber evidence="5">2.1.1.195</ecNumber>
    </submittedName>
</protein>
<evidence type="ECO:0000256" key="3">
    <source>
        <dbReference type="ARBA" id="ARBA00022679"/>
    </source>
</evidence>
<name>A0ABV1B8Q2_9FIRM</name>
<dbReference type="RefSeq" id="WP_349086399.1">
    <property type="nucleotide sequence ID" value="NZ_JBBMEK010000367.1"/>
</dbReference>
<keyword evidence="3 5" id="KW-0808">Transferase</keyword>
<dbReference type="EMBL" id="JBBMEK010000367">
    <property type="protein sequence ID" value="MEQ2366805.1"/>
    <property type="molecule type" value="Genomic_DNA"/>
</dbReference>
<dbReference type="GO" id="GO:0032259">
    <property type="term" value="P:methylation"/>
    <property type="evidence" value="ECO:0007669"/>
    <property type="project" value="UniProtKB-KW"/>
</dbReference>
<feature type="non-terminal residue" evidence="5">
    <location>
        <position position="172"/>
    </location>
</feature>
<evidence type="ECO:0000256" key="1">
    <source>
        <dbReference type="ARBA" id="ARBA00022573"/>
    </source>
</evidence>
<dbReference type="Gene3D" id="3.30.2110.10">
    <property type="entry name" value="CbiD-like"/>
    <property type="match status" value="1"/>
</dbReference>
<keyword evidence="1" id="KW-0169">Cobalamin biosynthesis</keyword>
<keyword evidence="6" id="KW-1185">Reference proteome</keyword>
<keyword evidence="4" id="KW-0949">S-adenosyl-L-methionine</keyword>
<reference evidence="5 6" key="1">
    <citation type="submission" date="2024-03" db="EMBL/GenBank/DDBJ databases">
        <title>Human intestinal bacterial collection.</title>
        <authorList>
            <person name="Pauvert C."/>
            <person name="Hitch T.C.A."/>
            <person name="Clavel T."/>
        </authorList>
    </citation>
    <scope>NUCLEOTIDE SEQUENCE [LARGE SCALE GENOMIC DNA]</scope>
    <source>
        <strain evidence="5 6">CLA-AA-H190</strain>
    </source>
</reference>
<evidence type="ECO:0000256" key="2">
    <source>
        <dbReference type="ARBA" id="ARBA00022603"/>
    </source>
</evidence>
<dbReference type="EC" id="2.1.1.195" evidence="5"/>
<gene>
    <name evidence="5" type="ORF">WMO25_17195</name>
</gene>
<keyword evidence="2 5" id="KW-0489">Methyltransferase</keyword>
<accession>A0ABV1B8Q2</accession>
<dbReference type="GO" id="GO:0008168">
    <property type="term" value="F:methyltransferase activity"/>
    <property type="evidence" value="ECO:0007669"/>
    <property type="project" value="UniProtKB-KW"/>
</dbReference>
<comment type="caution">
    <text evidence="5">The sequence shown here is derived from an EMBL/GenBank/DDBJ whole genome shotgun (WGS) entry which is preliminary data.</text>
</comment>
<evidence type="ECO:0000313" key="6">
    <source>
        <dbReference type="Proteomes" id="UP001469749"/>
    </source>
</evidence>
<evidence type="ECO:0000313" key="5">
    <source>
        <dbReference type="EMBL" id="MEQ2366805.1"/>
    </source>
</evidence>
<dbReference type="InterPro" id="IPR036074">
    <property type="entry name" value="CbiD_sf"/>
</dbReference>
<dbReference type="PANTHER" id="PTHR35863:SF1">
    <property type="entry name" value="COBALT-PRECORRIN-5B C(1)-METHYLTRANSFERASE"/>
    <property type="match status" value="1"/>
</dbReference>
<proteinExistence type="predicted"/>
<dbReference type="SUPFAM" id="SSF111342">
    <property type="entry name" value="CbiD-like"/>
    <property type="match status" value="1"/>
</dbReference>
<sequence>MIDYRRKTVIKGQQELRCGYTTGTCAAAAAKAAAVTLLSGEICRDVSLQLPGGEHIILETEFLECSENCVKCGMIKDAGDDPDITNGLLICAAVEKTEGETILIDGGMGVGRVTKPGLDQPVGAAAINSVPRKMIHEAVEDVRRQYAWEKGLKVTVFIPNGKEKAEKTLNPM</sequence>
<evidence type="ECO:0000256" key="4">
    <source>
        <dbReference type="ARBA" id="ARBA00022691"/>
    </source>
</evidence>
<dbReference type="InterPro" id="IPR002748">
    <property type="entry name" value="CbiD"/>
</dbReference>
<dbReference type="Pfam" id="PF01888">
    <property type="entry name" value="CbiD"/>
    <property type="match status" value="1"/>
</dbReference>
<dbReference type="Proteomes" id="UP001469749">
    <property type="component" value="Unassembled WGS sequence"/>
</dbReference>